<evidence type="ECO:0000259" key="2">
    <source>
        <dbReference type="Pfam" id="PF09362"/>
    </source>
</evidence>
<dbReference type="OMA" id="FMGANNI"/>
<dbReference type="InterPro" id="IPR018535">
    <property type="entry name" value="DUF1996"/>
</dbReference>
<gene>
    <name evidence="3" type="ORF">NEOLI_003833</name>
</gene>
<feature type="domain" description="DUF1996" evidence="2">
    <location>
        <begin position="32"/>
        <end position="255"/>
    </location>
</feature>
<protein>
    <recommendedName>
        <fullName evidence="2">DUF1996 domain-containing protein</fullName>
    </recommendedName>
</protein>
<reference evidence="3 4" key="1">
    <citation type="submission" date="2016-04" db="EMBL/GenBank/DDBJ databases">
        <title>Evolutionary innovation and constraint leading to complex multicellularity in the Ascomycota.</title>
        <authorList>
            <person name="Cisse O."/>
            <person name="Nguyen A."/>
            <person name="Hewitt D.A."/>
            <person name="Jedd G."/>
            <person name="Stajich J.E."/>
        </authorList>
    </citation>
    <scope>NUCLEOTIDE SEQUENCE [LARGE SCALE GENOMIC DNA]</scope>
    <source>
        <strain evidence="3 4">DAH-3</strain>
    </source>
</reference>
<dbReference type="PANTHER" id="PTHR43662:SF3">
    <property type="entry name" value="DOMAIN PROTEIN, PUTATIVE (AFU_ORTHOLOGUE AFUA_6G11970)-RELATED"/>
    <property type="match status" value="1"/>
</dbReference>
<dbReference type="PANTHER" id="PTHR43662">
    <property type="match status" value="1"/>
</dbReference>
<dbReference type="Pfam" id="PF09362">
    <property type="entry name" value="DUF1996"/>
    <property type="match status" value="1"/>
</dbReference>
<organism evidence="3 4">
    <name type="scientific">Neolecta irregularis (strain DAH-3)</name>
    <dbReference type="NCBI Taxonomy" id="1198029"/>
    <lineage>
        <taxon>Eukaryota</taxon>
        <taxon>Fungi</taxon>
        <taxon>Dikarya</taxon>
        <taxon>Ascomycota</taxon>
        <taxon>Taphrinomycotina</taxon>
        <taxon>Neolectales</taxon>
        <taxon>Neolectaceae</taxon>
        <taxon>Neolecta</taxon>
    </lineage>
</organism>
<name>A0A1U7LP15_NEOID</name>
<feature type="chain" id="PRO_5012234005" description="DUF1996 domain-containing protein" evidence="1">
    <location>
        <begin position="18"/>
        <end position="312"/>
    </location>
</feature>
<sequence>MNSTFLLVFVLISAVPGYFVLDCTVLTTERLDPIRYPGQADVSHMHTVLGGSHFEKTFSYENAISSSCTTCNTQADKSNYWQPSLYHKGTDGKLSLYPSGNHRAYYKYPDGGRNVMPVPNGLQMIVGSPDRQTQSNSPEDKAVYFVCVDGSGNSGPEYGFPKRACSMFMQASVSFPQCWDGVNLNSADHRSHVSYSTDGYDGQICPSSHPVRIPQVMIEMIWQTNQFDYHGEGTYVLSSGDTIGYGLHGDFTAGWDDGANAPLAQAIKQCGSDPVNWGNIAGCPPLLAYQNQDLQKKCTVESLGVFGRRTKL</sequence>
<keyword evidence="1" id="KW-0732">Signal</keyword>
<dbReference type="Proteomes" id="UP000186594">
    <property type="component" value="Unassembled WGS sequence"/>
</dbReference>
<dbReference type="OrthoDB" id="74764at2759"/>
<dbReference type="STRING" id="1198029.A0A1U7LP15"/>
<evidence type="ECO:0000313" key="3">
    <source>
        <dbReference type="EMBL" id="OLL24406.1"/>
    </source>
</evidence>
<evidence type="ECO:0000256" key="1">
    <source>
        <dbReference type="SAM" id="SignalP"/>
    </source>
</evidence>
<dbReference type="AlphaFoldDB" id="A0A1U7LP15"/>
<proteinExistence type="predicted"/>
<feature type="signal peptide" evidence="1">
    <location>
        <begin position="1"/>
        <end position="17"/>
    </location>
</feature>
<evidence type="ECO:0000313" key="4">
    <source>
        <dbReference type="Proteomes" id="UP000186594"/>
    </source>
</evidence>
<accession>A0A1U7LP15</accession>
<dbReference type="EMBL" id="LXFE01000831">
    <property type="protein sequence ID" value="OLL24406.1"/>
    <property type="molecule type" value="Genomic_DNA"/>
</dbReference>
<keyword evidence="4" id="KW-1185">Reference proteome</keyword>
<comment type="caution">
    <text evidence="3">The sequence shown here is derived from an EMBL/GenBank/DDBJ whole genome shotgun (WGS) entry which is preliminary data.</text>
</comment>